<gene>
    <name evidence="1" type="ORF">CLV60_13219</name>
</gene>
<protein>
    <submittedName>
        <fullName evidence="1">Uncharacterized protein</fullName>
    </submittedName>
</protein>
<evidence type="ECO:0000313" key="1">
    <source>
        <dbReference type="EMBL" id="PSL18239.1"/>
    </source>
</evidence>
<evidence type="ECO:0000313" key="2">
    <source>
        <dbReference type="Proteomes" id="UP000241964"/>
    </source>
</evidence>
<dbReference type="Proteomes" id="UP000241964">
    <property type="component" value="Unassembled WGS sequence"/>
</dbReference>
<organism evidence="1 2">
    <name type="scientific">Dyadobacter jiangsuensis</name>
    <dbReference type="NCBI Taxonomy" id="1591085"/>
    <lineage>
        <taxon>Bacteria</taxon>
        <taxon>Pseudomonadati</taxon>
        <taxon>Bacteroidota</taxon>
        <taxon>Cytophagia</taxon>
        <taxon>Cytophagales</taxon>
        <taxon>Spirosomataceae</taxon>
        <taxon>Dyadobacter</taxon>
    </lineage>
</organism>
<dbReference type="AlphaFoldDB" id="A0A2P8F952"/>
<accession>A0A2P8F952</accession>
<dbReference type="EMBL" id="PYAS01000032">
    <property type="protein sequence ID" value="PSL18239.1"/>
    <property type="molecule type" value="Genomic_DNA"/>
</dbReference>
<proteinExistence type="predicted"/>
<comment type="caution">
    <text evidence="1">The sequence shown here is derived from an EMBL/GenBank/DDBJ whole genome shotgun (WGS) entry which is preliminary data.</text>
</comment>
<dbReference type="OrthoDB" id="960235at2"/>
<keyword evidence="2" id="KW-1185">Reference proteome</keyword>
<name>A0A2P8F952_9BACT</name>
<sequence>MKSSNIFVYLELTKFTQNLSLEVSSIKSELIAQHAYFKIIPSNLFSDYLSADWNLLCEKVNRLGPVVDSGGRVIINNIKHTIQNMTDTECFEIALSLQALQQKVADEFR</sequence>
<reference evidence="1 2" key="1">
    <citation type="submission" date="2018-03" db="EMBL/GenBank/DDBJ databases">
        <title>Genomic Encyclopedia of Archaeal and Bacterial Type Strains, Phase II (KMG-II): from individual species to whole genera.</title>
        <authorList>
            <person name="Goeker M."/>
        </authorList>
    </citation>
    <scope>NUCLEOTIDE SEQUENCE [LARGE SCALE GENOMIC DNA]</scope>
    <source>
        <strain evidence="1 2">DSM 29057</strain>
    </source>
</reference>
<dbReference type="RefSeq" id="WP_106599763.1">
    <property type="nucleotide sequence ID" value="NZ_PYAS01000032.1"/>
</dbReference>